<comment type="caution">
    <text evidence="3">The sequence shown here is derived from an EMBL/GenBank/DDBJ whole genome shotgun (WGS) entry which is preliminary data.</text>
</comment>
<keyword evidence="2" id="KW-0732">Signal</keyword>
<evidence type="ECO:0000256" key="2">
    <source>
        <dbReference type="SAM" id="SignalP"/>
    </source>
</evidence>
<evidence type="ECO:0000313" key="3">
    <source>
        <dbReference type="EMBL" id="GAT18194.1"/>
    </source>
</evidence>
<evidence type="ECO:0000313" key="4">
    <source>
        <dbReference type="Proteomes" id="UP000223370"/>
    </source>
</evidence>
<dbReference type="EMBL" id="BCMJ01000002">
    <property type="protein sequence ID" value="GAT18194.1"/>
    <property type="molecule type" value="Genomic_DNA"/>
</dbReference>
<feature type="compositionally biased region" description="Polar residues" evidence="1">
    <location>
        <begin position="339"/>
        <end position="349"/>
    </location>
</feature>
<evidence type="ECO:0000256" key="1">
    <source>
        <dbReference type="SAM" id="MobiDB-lite"/>
    </source>
</evidence>
<accession>A0A1Z5H5H0</accession>
<feature type="region of interest" description="Disordered" evidence="1">
    <location>
        <begin position="338"/>
        <end position="380"/>
    </location>
</feature>
<gene>
    <name evidence="3" type="ORF">IWT5_00467</name>
</gene>
<reference evidence="3 4" key="1">
    <citation type="submission" date="2015-11" db="EMBL/GenBank/DDBJ databases">
        <title>Draft genome sequences of new species of the genus Lactobacillus isolated from orchardgrass silage.</title>
        <authorList>
            <person name="Tohno M."/>
            <person name="Tanizawa Y."/>
            <person name="Arita M."/>
        </authorList>
    </citation>
    <scope>NUCLEOTIDE SEQUENCE [LARGE SCALE GENOMIC DNA]</scope>
    <source>
        <strain evidence="3 4">IWT5</strain>
    </source>
</reference>
<sequence precursor="true">MRLSKSARNKWLAACLFSATVLTGFHLQQMAVHASETQNTTAVTSTTAATTSSTHSVSLKSSSSVTTTTSSNSQSNSSSSSQNSSNSSSSSSTSISSTSDSKTSSVISNSVGESSSSTPANGSNQNKETDNTATNQLGHLVVNAFNAITNEKINGDAFTSHYQGYVGSAIKDKSAFVTHIPGYSFVGNADTAVPDNFIGGTQIANLYYKPLSTIVVRYVAEPNRLLWTYSIPTTYATQGQLFSTTDNLIPFAGYKLNHVSGDANGIINQTVNSLSDANPVVITYYYQPESGSTSTLDTSNWIVTSKTTPIGATGKYSFSMYLQRDQLPPIEIGHYGIQPTGSNQIRTNGGTTGTGSVIEKVPTGSATTTDINTQTPTKPISLPTAPSVPTATVNVVTETGKPINQLTVSGQPGTNVRTQIQPELNNLRRQGFAILSNGVKGDTKLGRDNSVLTVKVSQTDQQTDPFQHSTMPIVTQLGQASQPARQAAQTINKDQTNNSNNNQRSENTTQTTQQNSQKRQQIIRTHTTEATAKDTERNNQVHRDTIANLGQSHQHSAAATGSGGNQISGLAAYFISLSGKINLGTRV</sequence>
<feature type="compositionally biased region" description="Polar residues" evidence="1">
    <location>
        <begin position="118"/>
        <end position="131"/>
    </location>
</feature>
<feature type="compositionally biased region" description="Low complexity" evidence="1">
    <location>
        <begin position="490"/>
        <end position="524"/>
    </location>
</feature>
<organism evidence="3 4">
    <name type="scientific">Secundilactobacillus silagincola</name>
    <dbReference type="NCBI Taxonomy" id="1714681"/>
    <lineage>
        <taxon>Bacteria</taxon>
        <taxon>Bacillati</taxon>
        <taxon>Bacillota</taxon>
        <taxon>Bacilli</taxon>
        <taxon>Lactobacillales</taxon>
        <taxon>Lactobacillaceae</taxon>
        <taxon>Secundilactobacillus</taxon>
    </lineage>
</organism>
<feature type="chain" id="PRO_5012034850" evidence="2">
    <location>
        <begin position="35"/>
        <end position="587"/>
    </location>
</feature>
<dbReference type="Proteomes" id="UP000223370">
    <property type="component" value="Unassembled WGS sequence"/>
</dbReference>
<feature type="compositionally biased region" description="Low complexity" evidence="1">
    <location>
        <begin position="46"/>
        <end position="117"/>
    </location>
</feature>
<dbReference type="OrthoDB" id="2272798at2"/>
<feature type="region of interest" description="Disordered" evidence="1">
    <location>
        <begin position="46"/>
        <end position="131"/>
    </location>
</feature>
<feature type="signal peptide" evidence="2">
    <location>
        <begin position="1"/>
        <end position="34"/>
    </location>
</feature>
<feature type="compositionally biased region" description="Polar residues" evidence="1">
    <location>
        <begin position="364"/>
        <end position="378"/>
    </location>
</feature>
<name>A0A1Z5H5H0_9LACO</name>
<dbReference type="AlphaFoldDB" id="A0A1Z5H5H0"/>
<protein>
    <submittedName>
        <fullName evidence="3">Uncharacterized protein</fullName>
    </submittedName>
</protein>
<feature type="compositionally biased region" description="Polar residues" evidence="1">
    <location>
        <begin position="478"/>
        <end position="489"/>
    </location>
</feature>
<keyword evidence="4" id="KW-1185">Reference proteome</keyword>
<dbReference type="RefSeq" id="WP_098823719.1">
    <property type="nucleotide sequence ID" value="NZ_BCMJ01000002.1"/>
</dbReference>
<feature type="region of interest" description="Disordered" evidence="1">
    <location>
        <begin position="478"/>
        <end position="539"/>
    </location>
</feature>
<proteinExistence type="predicted"/>